<feature type="transmembrane region" description="Helical" evidence="1">
    <location>
        <begin position="207"/>
        <end position="223"/>
    </location>
</feature>
<reference evidence="2" key="1">
    <citation type="submission" date="2014-03" db="EMBL/GenBank/DDBJ databases">
        <title>The sialotranscriptome of Amblyomma triste, Amblyomma parvum and Amblyomma cajennense ticks, uncovered by 454-based RNA-seq.</title>
        <authorList>
            <person name="Garcia G.R."/>
            <person name="Gardinassi L.G."/>
            <person name="Ribeiro J.M."/>
            <person name="Anatrielo E."/>
            <person name="Ferreira B.R."/>
            <person name="Moreira H.N."/>
            <person name="Mafra C."/>
            <person name="Olegario M.M."/>
            <person name="Szabo P.J."/>
            <person name="Miranda-Santos I.K."/>
            <person name="Maruyama S.R."/>
        </authorList>
    </citation>
    <scope>NUCLEOTIDE SEQUENCE</scope>
    <source>
        <strain evidence="2">Araguapaz</strain>
        <tissue evidence="2">Salivary glands</tissue>
    </source>
</reference>
<keyword evidence="1" id="KW-1133">Transmembrane helix</keyword>
<protein>
    <submittedName>
        <fullName evidence="2">Putative conserved plasma membrane protein</fullName>
    </submittedName>
</protein>
<name>A0A023FWE8_AMBPA</name>
<dbReference type="PANTHER" id="PTHR21824">
    <property type="entry name" value="TRANSMEMBRANE PROTEIN 177"/>
    <property type="match status" value="1"/>
</dbReference>
<feature type="transmembrane region" description="Helical" evidence="1">
    <location>
        <begin position="14"/>
        <end position="32"/>
    </location>
</feature>
<sequence length="316" mass="35138">MASAWLLGETGRKVAGIAGLTGAAIGALAGLLPHSHLLNVYKDIVRAYKDGMPMNLDPVVEERAHQVLQSVDISTQQKENVHFFPVPMLDTFFAGSTTGVKGAIIGLPVTFSYAKKEDVQTKSLLIHGTKEPAWETREGDMLKSSLVLSDKAQRFVIARDIYWASTYYVEIQSGALSFSVLNCYLIARLANEKLPLLTRVPRALRLVWYGIIVAFNATMYIGFKDGMSQYWDKKADRRAAALGSNYVEGGIEYYEKILQRNRALRELLGSEGERCYTSKGNVNRLLRTDHVPITHRLDGLRSLLHAGVDSESQFIV</sequence>
<keyword evidence="1" id="KW-0472">Membrane</keyword>
<accession>A0A023FWE8</accession>
<dbReference type="InterPro" id="IPR026620">
    <property type="entry name" value="TMEM177"/>
</dbReference>
<evidence type="ECO:0000313" key="2">
    <source>
        <dbReference type="EMBL" id="JAC25829.1"/>
    </source>
</evidence>
<dbReference type="GO" id="GO:0016020">
    <property type="term" value="C:membrane"/>
    <property type="evidence" value="ECO:0007669"/>
    <property type="project" value="TreeGrafter"/>
</dbReference>
<dbReference type="EMBL" id="GBBL01001491">
    <property type="protein sequence ID" value="JAC25829.1"/>
    <property type="molecule type" value="mRNA"/>
</dbReference>
<keyword evidence="1" id="KW-0812">Transmembrane</keyword>
<evidence type="ECO:0000256" key="1">
    <source>
        <dbReference type="SAM" id="Phobius"/>
    </source>
</evidence>
<proteinExistence type="evidence at transcript level"/>
<dbReference type="PANTHER" id="PTHR21824:SF4">
    <property type="entry name" value="TRANSMEMBRANE PROTEIN 177"/>
    <property type="match status" value="1"/>
</dbReference>
<organism evidence="2">
    <name type="scientific">Amblyomma parvum</name>
    <name type="common">South American tick</name>
    <dbReference type="NCBI Taxonomy" id="251391"/>
    <lineage>
        <taxon>Eukaryota</taxon>
        <taxon>Metazoa</taxon>
        <taxon>Ecdysozoa</taxon>
        <taxon>Arthropoda</taxon>
        <taxon>Chelicerata</taxon>
        <taxon>Arachnida</taxon>
        <taxon>Acari</taxon>
        <taxon>Parasitiformes</taxon>
        <taxon>Ixodida</taxon>
        <taxon>Ixodoidea</taxon>
        <taxon>Ixodidae</taxon>
        <taxon>Amblyomminae</taxon>
        <taxon>Amblyomma</taxon>
    </lineage>
</organism>
<dbReference type="AlphaFoldDB" id="A0A023FWE8"/>